<keyword evidence="2" id="KW-1185">Reference proteome</keyword>
<dbReference type="RefSeq" id="WP_076348433.1">
    <property type="nucleotide sequence ID" value="NZ_CP019082.1"/>
</dbReference>
<organism evidence="1 2">
    <name type="scientific">Paludisphaera borealis</name>
    <dbReference type="NCBI Taxonomy" id="1387353"/>
    <lineage>
        <taxon>Bacteria</taxon>
        <taxon>Pseudomonadati</taxon>
        <taxon>Planctomycetota</taxon>
        <taxon>Planctomycetia</taxon>
        <taxon>Isosphaerales</taxon>
        <taxon>Isosphaeraceae</taxon>
        <taxon>Paludisphaera</taxon>
    </lineage>
</organism>
<protein>
    <submittedName>
        <fullName evidence="1">Uncharacterized protein</fullName>
    </submittedName>
</protein>
<evidence type="ECO:0000313" key="1">
    <source>
        <dbReference type="EMBL" id="APW62376.1"/>
    </source>
</evidence>
<evidence type="ECO:0000313" key="2">
    <source>
        <dbReference type="Proteomes" id="UP000186309"/>
    </source>
</evidence>
<gene>
    <name evidence="1" type="ORF">BSF38_03915</name>
</gene>
<dbReference type="AlphaFoldDB" id="A0A1U7CTZ9"/>
<dbReference type="KEGG" id="pbor:BSF38_03915"/>
<accession>A0A1U7CTZ9</accession>
<dbReference type="EMBL" id="CP019082">
    <property type="protein sequence ID" value="APW62376.1"/>
    <property type="molecule type" value="Genomic_DNA"/>
</dbReference>
<sequence length="128" mass="14280">MLQETVSRSNIALADATARERCGSCIRAAGVMGTLSSFELAERLVQVWIRSDQHLRTLDDLNDKLAVARRYLASATPHRALAGAYLERLRDKRTRCLAHLRSERRTALALMKESDERATGGRRRACGA</sequence>
<reference evidence="2" key="1">
    <citation type="submission" date="2016-12" db="EMBL/GenBank/DDBJ databases">
        <title>Comparative genomics of four Isosphaeraceae planctomycetes: a common pool of plasmids and glycoside hydrolase genes.</title>
        <authorList>
            <person name="Ivanova A."/>
        </authorList>
    </citation>
    <scope>NUCLEOTIDE SEQUENCE [LARGE SCALE GENOMIC DNA]</scope>
    <source>
        <strain evidence="2">PX4</strain>
    </source>
</reference>
<dbReference type="Proteomes" id="UP000186309">
    <property type="component" value="Chromosome"/>
</dbReference>
<name>A0A1U7CTZ9_9BACT</name>
<proteinExistence type="predicted"/>